<dbReference type="STRING" id="1123755.SAMN05444714_2287"/>
<dbReference type="EMBL" id="FOZM01000002">
    <property type="protein sequence ID" value="SFS19646.1"/>
    <property type="molecule type" value="Genomic_DNA"/>
</dbReference>
<keyword evidence="2" id="KW-1185">Reference proteome</keyword>
<evidence type="ECO:0000313" key="1">
    <source>
        <dbReference type="EMBL" id="SFS19646.1"/>
    </source>
</evidence>
<organism evidence="1 2">
    <name type="scientific">Yoonia litorea</name>
    <dbReference type="NCBI Taxonomy" id="1123755"/>
    <lineage>
        <taxon>Bacteria</taxon>
        <taxon>Pseudomonadati</taxon>
        <taxon>Pseudomonadota</taxon>
        <taxon>Alphaproteobacteria</taxon>
        <taxon>Rhodobacterales</taxon>
        <taxon>Paracoccaceae</taxon>
        <taxon>Yoonia</taxon>
    </lineage>
</organism>
<accession>A0A1I6MVA0</accession>
<dbReference type="SUPFAM" id="SSF52091">
    <property type="entry name" value="SpoIIaa-like"/>
    <property type="match status" value="1"/>
</dbReference>
<proteinExistence type="predicted"/>
<dbReference type="Pfam" id="PF11964">
    <property type="entry name" value="SpoIIAA-like"/>
    <property type="match status" value="1"/>
</dbReference>
<dbReference type="InterPro" id="IPR036513">
    <property type="entry name" value="STAS_dom_sf"/>
</dbReference>
<sequence>MFKITKKSDDRVDIDLSGQLDSDMMAKGLDELITQSEGVTNGKMLYRITSFAMPSFGAIGVEMARLPKLFGLLGKYDRCAVLTDAGWIRTAAEVEGALIPGLSIKAFGLDDLEEAEAWLDS</sequence>
<evidence type="ECO:0000313" key="2">
    <source>
        <dbReference type="Proteomes" id="UP000198926"/>
    </source>
</evidence>
<gene>
    <name evidence="1" type="ORF">SAMN05444714_2287</name>
</gene>
<reference evidence="1 2" key="1">
    <citation type="submission" date="2016-10" db="EMBL/GenBank/DDBJ databases">
        <authorList>
            <person name="de Groot N.N."/>
        </authorList>
    </citation>
    <scope>NUCLEOTIDE SEQUENCE [LARGE SCALE GENOMIC DNA]</scope>
    <source>
        <strain evidence="1 2">DSM 29433</strain>
    </source>
</reference>
<dbReference type="RefSeq" id="WP_090208445.1">
    <property type="nucleotide sequence ID" value="NZ_FOZM01000002.1"/>
</dbReference>
<protein>
    <submittedName>
        <fullName evidence="1">SpoIIAA-like</fullName>
    </submittedName>
</protein>
<dbReference type="InterPro" id="IPR021866">
    <property type="entry name" value="SpoIIAA-like"/>
</dbReference>
<dbReference type="AlphaFoldDB" id="A0A1I6MVA0"/>
<dbReference type="InterPro" id="IPR038396">
    <property type="entry name" value="SpoIIAA-like_sf"/>
</dbReference>
<name>A0A1I6MVA0_9RHOB</name>
<dbReference type="Gene3D" id="3.40.50.10600">
    <property type="entry name" value="SpoIIaa-like domains"/>
    <property type="match status" value="1"/>
</dbReference>
<dbReference type="OrthoDB" id="7619266at2"/>
<dbReference type="Proteomes" id="UP000198926">
    <property type="component" value="Unassembled WGS sequence"/>
</dbReference>